<comment type="caution">
    <text evidence="1">The sequence shown here is derived from an EMBL/GenBank/DDBJ whole genome shotgun (WGS) entry which is preliminary data.</text>
</comment>
<dbReference type="AlphaFoldDB" id="A0A365Y4T1"/>
<gene>
    <name evidence="1" type="ORF">DF182_12495</name>
</gene>
<dbReference type="RefSeq" id="WP_113615935.1">
    <property type="nucleotide sequence ID" value="NZ_QFFJ01000001.1"/>
</dbReference>
<dbReference type="Proteomes" id="UP000253410">
    <property type="component" value="Unassembled WGS sequence"/>
</dbReference>
<dbReference type="OrthoDB" id="9833920at2"/>
<reference evidence="1 2" key="1">
    <citation type="submission" date="2018-05" db="EMBL/GenBank/DDBJ databases">
        <title>Chitinophaga sp. K3CV102501T nov., isolated from isolated from a monsoon evergreen broad-leaved forest soil.</title>
        <authorList>
            <person name="Lv Y."/>
        </authorList>
    </citation>
    <scope>NUCLEOTIDE SEQUENCE [LARGE SCALE GENOMIC DNA]</scope>
    <source>
        <strain evidence="1 2">GDMCC 1.1325</strain>
    </source>
</reference>
<organism evidence="1 2">
    <name type="scientific">Chitinophaga flava</name>
    <dbReference type="NCBI Taxonomy" id="2259036"/>
    <lineage>
        <taxon>Bacteria</taxon>
        <taxon>Pseudomonadati</taxon>
        <taxon>Bacteroidota</taxon>
        <taxon>Chitinophagia</taxon>
        <taxon>Chitinophagales</taxon>
        <taxon>Chitinophagaceae</taxon>
        <taxon>Chitinophaga</taxon>
    </lineage>
</organism>
<sequence length="152" mass="17368">MLKLYYQIQHLKILVEVPKKDETTAIIFIDRPLPSSGYLSEAIFKQEINIDELKSDLSQLLPKKLDDNVHEELTQLLVGLVGEHCGRFGRILPNDLMTYIAEQFLIIEAMHIASGFPLLTKKQKQTTFADTYNFILGILPPNLRVGHNYMNA</sequence>
<evidence type="ECO:0000313" key="2">
    <source>
        <dbReference type="Proteomes" id="UP000253410"/>
    </source>
</evidence>
<name>A0A365Y4T1_9BACT</name>
<evidence type="ECO:0000313" key="1">
    <source>
        <dbReference type="EMBL" id="RBL93338.1"/>
    </source>
</evidence>
<dbReference type="EMBL" id="QFFJ01000001">
    <property type="protein sequence ID" value="RBL93338.1"/>
    <property type="molecule type" value="Genomic_DNA"/>
</dbReference>
<protein>
    <submittedName>
        <fullName evidence="1">Uncharacterized protein</fullName>
    </submittedName>
</protein>
<accession>A0A365Y4T1</accession>
<proteinExistence type="predicted"/>
<keyword evidence="2" id="KW-1185">Reference proteome</keyword>